<dbReference type="Proteomes" id="UP000254799">
    <property type="component" value="Unassembled WGS sequence"/>
</dbReference>
<protein>
    <submittedName>
        <fullName evidence="2">Uncharacterized protein</fullName>
    </submittedName>
</protein>
<dbReference type="AlphaFoldDB" id="A0A333FZ83"/>
<dbReference type="RefSeq" id="WP_004210054.1">
    <property type="nucleotide sequence ID" value="NZ_BFCX01000016.1"/>
</dbReference>
<dbReference type="EMBL" id="UGLC01000002">
    <property type="protein sequence ID" value="STT51967.1"/>
    <property type="molecule type" value="Genomic_DNA"/>
</dbReference>
<sequence length="44" mass="5070">MPQLVLLKVTEKGGVLALARLQDLLVIERIRSLNQRREEQKQAD</sequence>
<organism evidence="2 3">
    <name type="scientific">Klebsiella pneumoniae</name>
    <dbReference type="NCBI Taxonomy" id="573"/>
    <lineage>
        <taxon>Bacteria</taxon>
        <taxon>Pseudomonadati</taxon>
        <taxon>Pseudomonadota</taxon>
        <taxon>Gammaproteobacteria</taxon>
        <taxon>Enterobacterales</taxon>
        <taxon>Enterobacteriaceae</taxon>
        <taxon>Klebsiella/Raoultella group</taxon>
        <taxon>Klebsiella</taxon>
        <taxon>Klebsiella pneumoniae complex</taxon>
    </lineage>
</organism>
<gene>
    <name evidence="1" type="ORF">KPZU09_46900</name>
    <name evidence="2" type="ORF">NCTC8849_00483</name>
</gene>
<dbReference type="Proteomes" id="UP000655094">
    <property type="component" value="Unassembled WGS sequence"/>
</dbReference>
<evidence type="ECO:0000313" key="3">
    <source>
        <dbReference type="Proteomes" id="UP000254799"/>
    </source>
</evidence>
<dbReference type="EMBL" id="BNFF01000001">
    <property type="protein sequence ID" value="GHK54954.1"/>
    <property type="molecule type" value="Genomic_DNA"/>
</dbReference>
<name>A0A333FZ83_KLEPN</name>
<proteinExistence type="predicted"/>
<evidence type="ECO:0000313" key="2">
    <source>
        <dbReference type="EMBL" id="STT51967.1"/>
    </source>
</evidence>
<reference evidence="2 3" key="1">
    <citation type="submission" date="2018-06" db="EMBL/GenBank/DDBJ databases">
        <authorList>
            <consortium name="Pathogen Informatics"/>
            <person name="Doyle S."/>
        </authorList>
    </citation>
    <scope>NUCLEOTIDE SEQUENCE [LARGE SCALE GENOMIC DNA]</scope>
    <source>
        <strain evidence="2 3">NCTC8849</strain>
    </source>
</reference>
<evidence type="ECO:0000313" key="1">
    <source>
        <dbReference type="EMBL" id="GHK54954.1"/>
    </source>
</evidence>
<accession>A0A333FZ83</accession>
<reference evidence="1" key="2">
    <citation type="submission" date="2020-10" db="EMBL/GenBank/DDBJ databases">
        <title>Genome Sequence of ESBL Producing Zambian Clinical Strains.</title>
        <authorList>
            <person name="Shawa M."/>
            <person name="Furuta Y."/>
            <person name="Simbotwe M."/>
            <person name="Mulenga E."/>
            <person name="Mubanga M."/>
            <person name="Mulenga G."/>
            <person name="Kaile C."/>
            <person name="Zorigt T."/>
            <person name="Hang'ombe B."/>
            <person name="Higashi H."/>
        </authorList>
    </citation>
    <scope>NUCLEOTIDE SEQUENCE</scope>
    <source>
        <strain evidence="1">Zam_UTH_09</strain>
    </source>
</reference>